<organism evidence="1">
    <name type="scientific">Salmonella sp</name>
    <dbReference type="NCBI Taxonomy" id="599"/>
    <lineage>
        <taxon>Bacteria</taxon>
        <taxon>Pseudomonadati</taxon>
        <taxon>Pseudomonadota</taxon>
        <taxon>Gammaproteobacteria</taxon>
        <taxon>Enterobacterales</taxon>
        <taxon>Enterobacteriaceae</taxon>
        <taxon>Salmonella</taxon>
    </lineage>
</organism>
<dbReference type="EMBL" id="MK356557">
    <property type="protein sequence ID" value="QBM91410.1"/>
    <property type="molecule type" value="Genomic_DNA"/>
</dbReference>
<accession>A0A482ETG8</accession>
<protein>
    <submittedName>
        <fullName evidence="1">Uncharacterized protein</fullName>
    </submittedName>
</protein>
<reference evidence="1" key="1">
    <citation type="submission" date="2019-01" db="EMBL/GenBank/DDBJ databases">
        <title>Salmonella strain 1423 plasmid sequences.</title>
        <authorList>
            <person name="Chen K."/>
            <person name="Chen S."/>
        </authorList>
    </citation>
    <scope>NUCLEOTIDE SEQUENCE</scope>
    <source>
        <strain evidence="1">Sa1423</strain>
        <plasmid evidence="1">pSa1423-90k</plasmid>
    </source>
</reference>
<proteinExistence type="predicted"/>
<dbReference type="AlphaFoldDB" id="A0A482ETG8"/>
<geneLocation type="plasmid" evidence="1">
    <name>pSa1423-90k</name>
</geneLocation>
<sequence length="63" mass="7239">MGEGMVMLALFMHTEDGPVCIWLREKAAALIQFMHEVNLYSRIDGLGYRNIWVVKIRMVATPD</sequence>
<evidence type="ECO:0000313" key="1">
    <source>
        <dbReference type="EMBL" id="QBM91410.1"/>
    </source>
</evidence>
<gene>
    <name evidence="1" type="ORF">NNIBIDOC_00080</name>
</gene>
<keyword evidence="1" id="KW-0614">Plasmid</keyword>
<name>A0A482ETG8_SALSP</name>